<reference evidence="2" key="1">
    <citation type="submission" date="2015-10" db="EMBL/GenBank/DDBJ databases">
        <authorList>
            <person name="Regsiter A."/>
            <person name="william w."/>
        </authorList>
    </citation>
    <scope>NUCLEOTIDE SEQUENCE</scope>
    <source>
        <strain evidence="2">Montdore</strain>
    </source>
</reference>
<dbReference type="AlphaFoldDB" id="A0A292Q964"/>
<protein>
    <recommendedName>
        <fullName evidence="4">F-box domain-containing protein</fullName>
    </recommendedName>
</protein>
<feature type="compositionally biased region" description="Basic and acidic residues" evidence="1">
    <location>
        <begin position="13"/>
        <end position="34"/>
    </location>
</feature>
<dbReference type="Proteomes" id="UP001412239">
    <property type="component" value="Unassembled WGS sequence"/>
</dbReference>
<sequence>MVLFLNLDSSKPPPHDNPHDDLDRQPTRTLHWDTPHPGVVATRPRPSPNTTHPFTALMSSYPLLMSLTKHLDLNDLASLSSTCHPFRSLLLPQRKNLTSRSLVCKNSGGQVHRCVKDLVNECRRCLKPVCRNCARRPGPGLLFSRLNRLCSNHSVCSPQVFDKVCDCADAWLCRGCLGRYPPPGPGPHTTMKLAGGRSQCLFRKREGNVGRSGDSDGGSGAEIGCMVVEGGVLQLSLKLEKTGDFRRWCDWCDGVVLTAEDRAVLGKEG</sequence>
<evidence type="ECO:0000313" key="3">
    <source>
        <dbReference type="Proteomes" id="UP001412239"/>
    </source>
</evidence>
<keyword evidence="3" id="KW-1185">Reference proteome</keyword>
<proteinExistence type="predicted"/>
<name>A0A292Q964_9PEZI</name>
<feature type="region of interest" description="Disordered" evidence="1">
    <location>
        <begin position="1"/>
        <end position="50"/>
    </location>
</feature>
<gene>
    <name evidence="2" type="ORF">GSTUAT00000527001</name>
</gene>
<organism evidence="2 3">
    <name type="scientific">Tuber aestivum</name>
    <name type="common">summer truffle</name>
    <dbReference type="NCBI Taxonomy" id="59557"/>
    <lineage>
        <taxon>Eukaryota</taxon>
        <taxon>Fungi</taxon>
        <taxon>Dikarya</taxon>
        <taxon>Ascomycota</taxon>
        <taxon>Pezizomycotina</taxon>
        <taxon>Pezizomycetes</taxon>
        <taxon>Pezizales</taxon>
        <taxon>Tuberaceae</taxon>
        <taxon>Tuber</taxon>
    </lineage>
</organism>
<dbReference type="EMBL" id="LN890948">
    <property type="protein sequence ID" value="CUS15270.1"/>
    <property type="molecule type" value="Genomic_DNA"/>
</dbReference>
<evidence type="ECO:0000313" key="2">
    <source>
        <dbReference type="EMBL" id="CUS15270.1"/>
    </source>
</evidence>
<evidence type="ECO:0008006" key="4">
    <source>
        <dbReference type="Google" id="ProtNLM"/>
    </source>
</evidence>
<accession>A0A292Q964</accession>
<evidence type="ECO:0000256" key="1">
    <source>
        <dbReference type="SAM" id="MobiDB-lite"/>
    </source>
</evidence>